<protein>
    <recommendedName>
        <fullName evidence="2">Acyltransferase 3 domain-containing protein</fullName>
    </recommendedName>
</protein>
<keyword evidence="1" id="KW-0472">Membrane</keyword>
<dbReference type="GO" id="GO:0016747">
    <property type="term" value="F:acyltransferase activity, transferring groups other than amino-acyl groups"/>
    <property type="evidence" value="ECO:0007669"/>
    <property type="project" value="InterPro"/>
</dbReference>
<feature type="transmembrane region" description="Helical" evidence="1">
    <location>
        <begin position="68"/>
        <end position="86"/>
    </location>
</feature>
<sequence length="199" mass="22789">MAVLHYYPSWKVEDLYDSCAHSWWKTLLFVNSISDNDCIPWTWYVGTDFVFYALSPIYLLSFDKSCKLGLIISMVTIVASAVLNVITMKQFKYPPTQFVWETPSIFNPDYVTHQRIIYIKPHYRIGSYIVGIMLGYHLANNKGTLSQAKLCCGWLLSIILGLISLFGLYPALQVCYSTRDGTGGHIIYYMVPYIVLHGQ</sequence>
<evidence type="ECO:0000313" key="3">
    <source>
        <dbReference type="EMBL" id="VBB32656.1"/>
    </source>
</evidence>
<keyword evidence="4" id="KW-1185">Reference proteome</keyword>
<reference evidence="3 4" key="1">
    <citation type="submission" date="2018-08" db="EMBL/GenBank/DDBJ databases">
        <authorList>
            <person name="Laetsch R D."/>
            <person name="Stevens L."/>
            <person name="Kumar S."/>
            <person name="Blaxter L. M."/>
        </authorList>
    </citation>
    <scope>NUCLEOTIDE SEQUENCE [LARGE SCALE GENOMIC DNA]</scope>
</reference>
<dbReference type="AlphaFoldDB" id="A0A498SLE6"/>
<feature type="transmembrane region" description="Helical" evidence="1">
    <location>
        <begin position="41"/>
        <end position="61"/>
    </location>
</feature>
<dbReference type="InterPro" id="IPR002656">
    <property type="entry name" value="Acyl_transf_3_dom"/>
</dbReference>
<dbReference type="Pfam" id="PF01757">
    <property type="entry name" value="Acyl_transf_3"/>
    <property type="match status" value="1"/>
</dbReference>
<organism evidence="3 4">
    <name type="scientific">Acanthocheilonema viteae</name>
    <name type="common">Filarial nematode worm</name>
    <name type="synonym">Dipetalonema viteae</name>
    <dbReference type="NCBI Taxonomy" id="6277"/>
    <lineage>
        <taxon>Eukaryota</taxon>
        <taxon>Metazoa</taxon>
        <taxon>Ecdysozoa</taxon>
        <taxon>Nematoda</taxon>
        <taxon>Chromadorea</taxon>
        <taxon>Rhabditida</taxon>
        <taxon>Spirurina</taxon>
        <taxon>Spiruromorpha</taxon>
        <taxon>Filarioidea</taxon>
        <taxon>Onchocercidae</taxon>
        <taxon>Acanthocheilonema</taxon>
    </lineage>
</organism>
<gene>
    <name evidence="3" type="ORF">NAV_LOCUS7447</name>
</gene>
<evidence type="ECO:0000313" key="4">
    <source>
        <dbReference type="Proteomes" id="UP000276991"/>
    </source>
</evidence>
<accession>A0A498SLE6</accession>
<dbReference type="EMBL" id="UPTC01001846">
    <property type="protein sequence ID" value="VBB32656.1"/>
    <property type="molecule type" value="Genomic_DNA"/>
</dbReference>
<feature type="transmembrane region" description="Helical" evidence="1">
    <location>
        <begin position="151"/>
        <end position="172"/>
    </location>
</feature>
<dbReference type="OrthoDB" id="207378at2759"/>
<dbReference type="PANTHER" id="PTHR11161:SF70">
    <property type="entry name" value="ACYLTRANSFERASE 3 DOMAIN-CONTAINING PROTEIN"/>
    <property type="match status" value="1"/>
</dbReference>
<feature type="domain" description="Acyltransferase 3" evidence="2">
    <location>
        <begin position="12"/>
        <end position="179"/>
    </location>
</feature>
<name>A0A498SLE6_ACAVI</name>
<proteinExistence type="predicted"/>
<keyword evidence="1" id="KW-1133">Transmembrane helix</keyword>
<dbReference type="Proteomes" id="UP000276991">
    <property type="component" value="Unassembled WGS sequence"/>
</dbReference>
<keyword evidence="1" id="KW-0812">Transmembrane</keyword>
<evidence type="ECO:0000259" key="2">
    <source>
        <dbReference type="Pfam" id="PF01757"/>
    </source>
</evidence>
<evidence type="ECO:0000256" key="1">
    <source>
        <dbReference type="SAM" id="Phobius"/>
    </source>
</evidence>
<dbReference type="InterPro" id="IPR052728">
    <property type="entry name" value="O2_lipid_transport_reg"/>
</dbReference>
<dbReference type="PANTHER" id="PTHR11161">
    <property type="entry name" value="O-ACYLTRANSFERASE"/>
    <property type="match status" value="1"/>
</dbReference>
<feature type="transmembrane region" description="Helical" evidence="1">
    <location>
        <begin position="122"/>
        <end position="139"/>
    </location>
</feature>